<dbReference type="EMBL" id="JALP01000394">
    <property type="protein sequence ID" value="THG88371.1"/>
    <property type="molecule type" value="Genomic_DNA"/>
</dbReference>
<organism evidence="1 2">
    <name type="scientific">Alkalihalobacillus alcalophilus ATCC 27647 = CGMCC 1.3604</name>
    <dbReference type="NCBI Taxonomy" id="1218173"/>
    <lineage>
        <taxon>Bacteria</taxon>
        <taxon>Bacillati</taxon>
        <taxon>Bacillota</taxon>
        <taxon>Bacilli</taxon>
        <taxon>Bacillales</taxon>
        <taxon>Bacillaceae</taxon>
        <taxon>Alkalihalobacillus</taxon>
    </lineage>
</organism>
<evidence type="ECO:0000313" key="2">
    <source>
        <dbReference type="Proteomes" id="UP000297014"/>
    </source>
</evidence>
<evidence type="ECO:0000313" key="1">
    <source>
        <dbReference type="EMBL" id="THG88371.1"/>
    </source>
</evidence>
<sequence>MSKTYFFVEWTESMFFYVEMFNLCQKGLYNDQGNVIIVPLLHKDWLNDCFYRKS</sequence>
<comment type="caution">
    <text evidence="1">The sequence shown here is derived from an EMBL/GenBank/DDBJ whole genome shotgun (WGS) entry which is preliminary data.</text>
</comment>
<accession>A0A4S4JTG7</accession>
<proteinExistence type="predicted"/>
<protein>
    <submittedName>
        <fullName evidence="1">Uncharacterized protein</fullName>
    </submittedName>
</protein>
<dbReference type="AlphaFoldDB" id="A0A4S4JTG7"/>
<name>A0A4S4JTG7_ALKAL</name>
<reference evidence="1 2" key="1">
    <citation type="submission" date="2014-01" db="EMBL/GenBank/DDBJ databases">
        <title>Draft genome sequencing of Bacillus alcalophilus CGMCC 1.3604.</title>
        <authorList>
            <person name="Yang J."/>
            <person name="Diao L."/>
            <person name="Yang S."/>
        </authorList>
    </citation>
    <scope>NUCLEOTIDE SEQUENCE [LARGE SCALE GENOMIC DNA]</scope>
    <source>
        <strain evidence="1 2">CGMCC 1.3604</strain>
    </source>
</reference>
<gene>
    <name evidence="1" type="ORF">AJ85_05565</name>
</gene>
<dbReference type="Proteomes" id="UP000297014">
    <property type="component" value="Unassembled WGS sequence"/>
</dbReference>